<evidence type="ECO:0000259" key="12">
    <source>
        <dbReference type="Pfam" id="PF04563"/>
    </source>
</evidence>
<dbReference type="GO" id="GO:0003899">
    <property type="term" value="F:DNA-directed RNA polymerase activity"/>
    <property type="evidence" value="ECO:0007669"/>
    <property type="project" value="UniProtKB-UniRule"/>
</dbReference>
<evidence type="ECO:0000256" key="4">
    <source>
        <dbReference type="ARBA" id="ARBA00023163"/>
    </source>
</evidence>
<feature type="domain" description="RNA polymerase Rpb2" evidence="13">
    <location>
        <begin position="543"/>
        <end position="610"/>
    </location>
</feature>
<dbReference type="FunFam" id="2.40.50.100:FF:000006">
    <property type="entry name" value="DNA-directed RNA polymerase subunit beta"/>
    <property type="match status" value="1"/>
</dbReference>
<dbReference type="HAMAP" id="MF_01321">
    <property type="entry name" value="RNApol_bact_RpoB"/>
    <property type="match status" value="1"/>
</dbReference>
<dbReference type="PANTHER" id="PTHR20856">
    <property type="entry name" value="DNA-DIRECTED RNA POLYMERASE I SUBUNIT 2"/>
    <property type="match status" value="1"/>
</dbReference>
<dbReference type="Proteomes" id="UP000636453">
    <property type="component" value="Unassembled WGS sequence"/>
</dbReference>
<organism evidence="15 16">
    <name type="scientific">Vulcaniibacterium thermophilum</name>
    <dbReference type="NCBI Taxonomy" id="1169913"/>
    <lineage>
        <taxon>Bacteria</taxon>
        <taxon>Pseudomonadati</taxon>
        <taxon>Pseudomonadota</taxon>
        <taxon>Gammaproteobacteria</taxon>
        <taxon>Lysobacterales</taxon>
        <taxon>Lysobacteraceae</taxon>
        <taxon>Vulcaniibacterium</taxon>
    </lineage>
</organism>
<evidence type="ECO:0000259" key="10">
    <source>
        <dbReference type="Pfam" id="PF04560"/>
    </source>
</evidence>
<sequence length="1386" mass="154954">MTTATNYSFTEKKRVRKDFGKRKSILEVPYLLAIQVDSYREFLQQDVEPAQREDKGLHAALKSVFPIVSYSGNAALEYVGYKLGEPPFDERECRNRGLSYGAPLRVTVRLVIYDRESSNKAIKYVKEQEVYMGEIPLMTENGTFIVNGTERVIVSQLHRSPGVFFDHDRGKTHSSGKLLYSARIIPYRGSWLDFEFDPKDAVFCRIDRRRKLPVTILLRALGYSNEEMLRHFFEINTFHILPEGVQLELVPERLRGETLNFDLADGDRVIVEAGKRITARHVKQLEQSGIAALAVPDEYLLGRILAHDVVDAKTGELLASANEEINDDHLKAFRKAGVASVGTLWVNDLDRGPYISNTLRIDPTKTQLEALVEIYRMMRPGEPPTKEAALNLFHNLFFTFERYDLSAVGRMKFNRRLGRKETEGAPVLYDAKYFQDRKDDESVRMRDMCGDSSDILDVIRVLTEIRNGRGVVDDIDHLGNRRVRSVGEMAENVFRVGLVRVERAVKERLSMAESEGLTPQELINAKPVAAAIKEFFGSSQLSQFMDQNNPLSEVTHKRRVSALGPGGLTRERAGFEVRDVHPTHYGRVCTIETPEGPNIGLINSLAVFARTNRYGFLETPYRKVVDGRVTDEVEFLSAIEENEYVIAQANVPVDEKGAITAQFVACRYQGESMLKPPSEVHYMDVSPMQTVSVAAALVPFLEHDDANRALMGANMQRQAVPTLRAQKPLVGTGIERAVARDSGVTVNARRGGVIEQVDAARIVVKANESEIEGETDAGVDIYTLVKYTRSNQNTCINQRPLVKVGDVVARGDVLADGPSTDIGELALGQNMLVAFMPWNGYNFEDSILLSERVVQEDRYTTIHIEELTCVARDTKLGPEEITADIPNVSEQALNRLDQSGVVYIGAEVRAGDILVGKVTPKGETQLTPEEKLLRAIFGEKASDVKDSSLRVPPGMDGTVIDVQVFTRDGIEKDARARQIEESEIKRVKKDFDDQFRILEAAIYDRLRSQLIGKVANGGAGLKKGDVVTSLVLDSLPRKEWFNLRMKDEEAVEAIERAQKQIEAHKAEFEKRFADKRAKITAGDDLAPGVLKMVKVFLAVKRRIQPGDKMAGRHGNKGVVSNIVPVEDMPYMANGETVDIVLNPLGVPSRMNIGQILETHLGWAAKGLGQKIQRMLEAKAKVDDLRAFLDQIYNHDRKLVGERVDLSQFSDEELLRLAGNLTDGVPMATPVFDGATEEEIKTMLRLADLPESGQTTLYDGRTGEAFDRPVTVGYMHMLKLNHLVDDKMHARSTGPYSLVTQQPLGGKAQFGGQRFGEMEVWALEAYGAAYTLQEMLTVKSDDVQGRNQMYKNIVDGNYEMVAGMPESFNVLVKEIRSLAINMELEEH</sequence>
<evidence type="ECO:0000259" key="9">
    <source>
        <dbReference type="Pfam" id="PF00562"/>
    </source>
</evidence>
<evidence type="ECO:0000256" key="2">
    <source>
        <dbReference type="ARBA" id="ARBA00022679"/>
    </source>
</evidence>
<dbReference type="NCBIfam" id="NF001616">
    <property type="entry name" value="PRK00405.1"/>
    <property type="match status" value="1"/>
</dbReference>
<dbReference type="InterPro" id="IPR037033">
    <property type="entry name" value="DNA-dir_RNAP_su2_hyb_sf"/>
</dbReference>
<keyword evidence="1 6" id="KW-0240">DNA-directed RNA polymerase</keyword>
<dbReference type="GO" id="GO:0032549">
    <property type="term" value="F:ribonucleoside binding"/>
    <property type="evidence" value="ECO:0007669"/>
    <property type="project" value="InterPro"/>
</dbReference>
<dbReference type="EMBL" id="BNCF01000025">
    <property type="protein sequence ID" value="GHE44765.1"/>
    <property type="molecule type" value="Genomic_DNA"/>
</dbReference>
<evidence type="ECO:0000259" key="11">
    <source>
        <dbReference type="Pfam" id="PF04561"/>
    </source>
</evidence>
<dbReference type="Gene3D" id="3.90.1800.10">
    <property type="entry name" value="RNA polymerase alpha subunit dimerisation domain"/>
    <property type="match status" value="1"/>
</dbReference>
<proteinExistence type="inferred from homology"/>
<dbReference type="Gene3D" id="2.40.270.10">
    <property type="entry name" value="DNA-directed RNA polymerase, subunit 2, domain 6"/>
    <property type="match status" value="1"/>
</dbReference>
<evidence type="ECO:0000256" key="3">
    <source>
        <dbReference type="ARBA" id="ARBA00022695"/>
    </source>
</evidence>
<dbReference type="Gene3D" id="2.40.50.150">
    <property type="match status" value="1"/>
</dbReference>
<dbReference type="FunFam" id="2.40.50.150:FF:000001">
    <property type="entry name" value="DNA-directed RNA polymerase subunit beta"/>
    <property type="match status" value="1"/>
</dbReference>
<feature type="domain" description="RNA polymerase Rpb2" evidence="10">
    <location>
        <begin position="1310"/>
        <end position="1384"/>
    </location>
</feature>
<dbReference type="InterPro" id="IPR014724">
    <property type="entry name" value="RNA_pol_RPB2_OB-fold"/>
</dbReference>
<feature type="domain" description="RNA polymerase beta subunit protrusion" evidence="12">
    <location>
        <begin position="31"/>
        <end position="529"/>
    </location>
</feature>
<dbReference type="Pfam" id="PF04560">
    <property type="entry name" value="RNA_pol_Rpb2_7"/>
    <property type="match status" value="1"/>
</dbReference>
<dbReference type="NCBIfam" id="TIGR02013">
    <property type="entry name" value="rpoB"/>
    <property type="match status" value="1"/>
</dbReference>
<name>A0A919DHF7_9GAMM</name>
<dbReference type="SUPFAM" id="SSF64484">
    <property type="entry name" value="beta and beta-prime subunits of DNA dependent RNA-polymerase"/>
    <property type="match status" value="1"/>
</dbReference>
<keyword evidence="16" id="KW-1185">Reference proteome</keyword>
<evidence type="ECO:0000256" key="5">
    <source>
        <dbReference type="ARBA" id="ARBA00048552"/>
    </source>
</evidence>
<dbReference type="CDD" id="cd00653">
    <property type="entry name" value="RNA_pol_B_RPB2"/>
    <property type="match status" value="1"/>
</dbReference>
<comment type="caution">
    <text evidence="15">The sequence shown here is derived from an EMBL/GenBank/DDBJ whole genome shotgun (WGS) entry which is preliminary data.</text>
</comment>
<dbReference type="InterPro" id="IPR019462">
    <property type="entry name" value="DNA-dir_RNA_pol_bsu_external_1"/>
</dbReference>
<dbReference type="RefSeq" id="WP_146472876.1">
    <property type="nucleotide sequence ID" value="NZ_BNCF01000025.1"/>
</dbReference>
<dbReference type="Gene3D" id="2.40.50.100">
    <property type="match status" value="1"/>
</dbReference>
<dbReference type="InterPro" id="IPR007645">
    <property type="entry name" value="RNA_pol_Rpb2_3"/>
</dbReference>
<comment type="catalytic activity">
    <reaction evidence="5 6 8">
        <text>RNA(n) + a ribonucleoside 5'-triphosphate = RNA(n+1) + diphosphate</text>
        <dbReference type="Rhea" id="RHEA:21248"/>
        <dbReference type="Rhea" id="RHEA-COMP:14527"/>
        <dbReference type="Rhea" id="RHEA-COMP:17342"/>
        <dbReference type="ChEBI" id="CHEBI:33019"/>
        <dbReference type="ChEBI" id="CHEBI:61557"/>
        <dbReference type="ChEBI" id="CHEBI:140395"/>
        <dbReference type="EC" id="2.7.7.6"/>
    </reaction>
</comment>
<protein>
    <recommendedName>
        <fullName evidence="6 8">DNA-directed RNA polymerase subunit beta</fullName>
        <shortName evidence="6">RNAP subunit beta</shortName>
        <ecNumber evidence="6 8">2.7.7.6</ecNumber>
    </recommendedName>
    <alternativeName>
        <fullName evidence="6">RNA polymerase subunit beta</fullName>
    </alternativeName>
    <alternativeName>
        <fullName evidence="6">Transcriptase subunit beta</fullName>
    </alternativeName>
</protein>
<dbReference type="InterPro" id="IPR007644">
    <property type="entry name" value="RNA_pol_bsu_protrusion"/>
</dbReference>
<keyword evidence="2 6" id="KW-0808">Transferase</keyword>
<evidence type="ECO:0000313" key="15">
    <source>
        <dbReference type="EMBL" id="GHE44765.1"/>
    </source>
</evidence>
<dbReference type="InterPro" id="IPR007641">
    <property type="entry name" value="RNA_pol_Rpb2_7"/>
</dbReference>
<evidence type="ECO:0000256" key="1">
    <source>
        <dbReference type="ARBA" id="ARBA00022478"/>
    </source>
</evidence>
<evidence type="ECO:0000313" key="16">
    <source>
        <dbReference type="Proteomes" id="UP000636453"/>
    </source>
</evidence>
<feature type="domain" description="RNA polymerase Rpb2" evidence="11">
    <location>
        <begin position="364"/>
        <end position="422"/>
    </location>
</feature>
<gene>
    <name evidence="6 15" type="primary">rpoB</name>
    <name evidence="15" type="ORF">GCM10007167_27980</name>
</gene>
<dbReference type="EC" id="2.7.7.6" evidence="6 8"/>
<comment type="subunit">
    <text evidence="6 8">The RNAP catalytic core consists of 2 alpha, 1 beta, 1 beta' and 1 omega subunit. When a sigma factor is associated with the core the holoenzyme is formed, which can initiate transcription.</text>
</comment>
<dbReference type="GO" id="GO:0003677">
    <property type="term" value="F:DNA binding"/>
    <property type="evidence" value="ECO:0007669"/>
    <property type="project" value="UniProtKB-UniRule"/>
</dbReference>
<dbReference type="Pfam" id="PF04561">
    <property type="entry name" value="RNA_pol_Rpb2_2"/>
    <property type="match status" value="3"/>
</dbReference>
<reference evidence="15" key="2">
    <citation type="submission" date="2020-09" db="EMBL/GenBank/DDBJ databases">
        <authorList>
            <person name="Sun Q."/>
            <person name="Kim S."/>
        </authorList>
    </citation>
    <scope>NUCLEOTIDE SEQUENCE</scope>
    <source>
        <strain evidence="15">KCTC 32020</strain>
    </source>
</reference>
<dbReference type="GO" id="GO:0006351">
    <property type="term" value="P:DNA-templated transcription"/>
    <property type="evidence" value="ECO:0007669"/>
    <property type="project" value="UniProtKB-UniRule"/>
</dbReference>
<dbReference type="FunFam" id="3.90.1800.10:FF:000001">
    <property type="entry name" value="DNA-directed RNA polymerase subunit beta"/>
    <property type="match status" value="1"/>
</dbReference>
<evidence type="ECO:0000259" key="13">
    <source>
        <dbReference type="Pfam" id="PF04565"/>
    </source>
</evidence>
<evidence type="ECO:0000256" key="8">
    <source>
        <dbReference type="RuleBase" id="RU363031"/>
    </source>
</evidence>
<dbReference type="Gene3D" id="3.90.1100.10">
    <property type="match status" value="3"/>
</dbReference>
<dbReference type="Pfam" id="PF00562">
    <property type="entry name" value="RNA_pol_Rpb2_6"/>
    <property type="match status" value="1"/>
</dbReference>
<dbReference type="Pfam" id="PF04563">
    <property type="entry name" value="RNA_pol_Rpb2_1"/>
    <property type="match status" value="1"/>
</dbReference>
<evidence type="ECO:0000256" key="7">
    <source>
        <dbReference type="RuleBase" id="RU000434"/>
    </source>
</evidence>
<dbReference type="OrthoDB" id="9803954at2"/>
<evidence type="ECO:0000256" key="6">
    <source>
        <dbReference type="HAMAP-Rule" id="MF_01321"/>
    </source>
</evidence>
<dbReference type="Gene3D" id="3.90.1110.10">
    <property type="entry name" value="RNA polymerase Rpb2, domain 2"/>
    <property type="match status" value="1"/>
</dbReference>
<dbReference type="InterPro" id="IPR007120">
    <property type="entry name" value="DNA-dir_RNAP_su2_dom"/>
</dbReference>
<dbReference type="InterPro" id="IPR007121">
    <property type="entry name" value="RNA_pol_bsu_CS"/>
</dbReference>
<feature type="domain" description="RNA polymerase Rpb2" evidence="11">
    <location>
        <begin position="453"/>
        <end position="484"/>
    </location>
</feature>
<dbReference type="InterPro" id="IPR010243">
    <property type="entry name" value="RNA_pol_bsu_bac"/>
</dbReference>
<comment type="function">
    <text evidence="6 8">DNA-dependent RNA polymerase catalyzes the transcription of DNA into RNA using the four ribonucleoside triphosphates as substrates.</text>
</comment>
<feature type="domain" description="RNA polymerase Rpb2" evidence="11">
    <location>
        <begin position="159"/>
        <end position="233"/>
    </location>
</feature>
<dbReference type="InterPro" id="IPR037034">
    <property type="entry name" value="RNA_pol_Rpb2_2_sf"/>
</dbReference>
<dbReference type="InterPro" id="IPR015712">
    <property type="entry name" value="DNA-dir_RNA_pol_su2"/>
</dbReference>
<dbReference type="Pfam" id="PF04565">
    <property type="entry name" value="RNA_pol_Rpb2_3"/>
    <property type="match status" value="1"/>
</dbReference>
<keyword evidence="4 6" id="KW-0804">Transcription</keyword>
<comment type="similarity">
    <text evidence="6 7">Belongs to the RNA polymerase beta chain family.</text>
</comment>
<accession>A0A919DHF7</accession>
<dbReference type="Pfam" id="PF10385">
    <property type="entry name" value="RNA_pol_Rpb2_45"/>
    <property type="match status" value="1"/>
</dbReference>
<keyword evidence="3 6" id="KW-0548">Nucleotidyltransferase</keyword>
<reference evidence="15" key="1">
    <citation type="journal article" date="2014" name="Int. J. Syst. Evol. Microbiol.">
        <title>Complete genome sequence of Corynebacterium casei LMG S-19264T (=DSM 44701T), isolated from a smear-ripened cheese.</title>
        <authorList>
            <consortium name="US DOE Joint Genome Institute (JGI-PGF)"/>
            <person name="Walter F."/>
            <person name="Albersmeier A."/>
            <person name="Kalinowski J."/>
            <person name="Ruckert C."/>
        </authorList>
    </citation>
    <scope>NUCLEOTIDE SEQUENCE</scope>
    <source>
        <strain evidence="15">KCTC 32020</strain>
    </source>
</reference>
<dbReference type="PROSITE" id="PS01166">
    <property type="entry name" value="RNA_POL_BETA"/>
    <property type="match status" value="1"/>
</dbReference>
<dbReference type="InterPro" id="IPR007642">
    <property type="entry name" value="RNA_pol_Rpb2_2"/>
</dbReference>
<feature type="domain" description="DNA-directed RNA polymerase beta subunit external 1" evidence="14">
    <location>
        <begin position="621"/>
        <end position="686"/>
    </location>
</feature>
<feature type="domain" description="DNA-directed RNA polymerase subunit 2 hybrid-binding" evidence="9">
    <location>
        <begin position="748"/>
        <end position="1308"/>
    </location>
</feature>
<evidence type="ECO:0000259" key="14">
    <source>
        <dbReference type="Pfam" id="PF10385"/>
    </source>
</evidence>
<dbReference type="GO" id="GO:0000428">
    <property type="term" value="C:DNA-directed RNA polymerase complex"/>
    <property type="evidence" value="ECO:0007669"/>
    <property type="project" value="UniProtKB-KW"/>
</dbReference>